<dbReference type="SUPFAM" id="SSF75304">
    <property type="entry name" value="Amidase signature (AS) enzymes"/>
    <property type="match status" value="1"/>
</dbReference>
<dbReference type="InterPro" id="IPR000120">
    <property type="entry name" value="Amidase"/>
</dbReference>
<dbReference type="NCBIfam" id="TIGR02713">
    <property type="entry name" value="allophanate_hyd"/>
    <property type="match status" value="1"/>
</dbReference>
<feature type="domain" description="Allophanate hydrolase C-terminal" evidence="2">
    <location>
        <begin position="458"/>
        <end position="578"/>
    </location>
</feature>
<organism evidence="3 4">
    <name type="scientific">Kineococcus xinjiangensis</name>
    <dbReference type="NCBI Taxonomy" id="512762"/>
    <lineage>
        <taxon>Bacteria</taxon>
        <taxon>Bacillati</taxon>
        <taxon>Actinomycetota</taxon>
        <taxon>Actinomycetes</taxon>
        <taxon>Kineosporiales</taxon>
        <taxon>Kineosporiaceae</taxon>
        <taxon>Kineococcus</taxon>
    </lineage>
</organism>
<accession>A0A2S6ISR0</accession>
<dbReference type="Gene3D" id="3.10.490.10">
    <property type="entry name" value="Gamma-glutamyl cyclotransferase-like"/>
    <property type="match status" value="1"/>
</dbReference>
<dbReference type="PANTHER" id="PTHR11895">
    <property type="entry name" value="TRANSAMIDASE"/>
    <property type="match status" value="1"/>
</dbReference>
<dbReference type="RefSeq" id="WP_245886524.1">
    <property type="nucleotide sequence ID" value="NZ_PTJD01000004.1"/>
</dbReference>
<dbReference type="EMBL" id="PTJD01000004">
    <property type="protein sequence ID" value="PPK97268.1"/>
    <property type="molecule type" value="Genomic_DNA"/>
</dbReference>
<dbReference type="Gene3D" id="3.90.1300.10">
    <property type="entry name" value="Amidase signature (AS) domain"/>
    <property type="match status" value="1"/>
</dbReference>
<dbReference type="GO" id="GO:0016787">
    <property type="term" value="F:hydrolase activity"/>
    <property type="evidence" value="ECO:0007669"/>
    <property type="project" value="UniProtKB-KW"/>
</dbReference>
<dbReference type="InterPro" id="IPR053844">
    <property type="entry name" value="AH_C"/>
</dbReference>
<gene>
    <name evidence="3" type="ORF">CLV92_10486</name>
</gene>
<comment type="caution">
    <text evidence="3">The sequence shown here is derived from an EMBL/GenBank/DDBJ whole genome shotgun (WGS) entry which is preliminary data.</text>
</comment>
<proteinExistence type="predicted"/>
<dbReference type="NCBIfam" id="NF006043">
    <property type="entry name" value="PRK08186.1"/>
    <property type="match status" value="1"/>
</dbReference>
<dbReference type="PANTHER" id="PTHR11895:SF169">
    <property type="entry name" value="GLUTAMYL-TRNA(GLN) AMIDOTRANSFERASE"/>
    <property type="match status" value="1"/>
</dbReference>
<dbReference type="Proteomes" id="UP000239485">
    <property type="component" value="Unassembled WGS sequence"/>
</dbReference>
<feature type="domain" description="Amidase" evidence="1">
    <location>
        <begin position="24"/>
        <end position="424"/>
    </location>
</feature>
<evidence type="ECO:0000259" key="2">
    <source>
        <dbReference type="Pfam" id="PF21986"/>
    </source>
</evidence>
<evidence type="ECO:0000313" key="3">
    <source>
        <dbReference type="EMBL" id="PPK97268.1"/>
    </source>
</evidence>
<sequence>MSAAADVLTGTSSARVLAAYEALAASGRPEVWITVRDRAGALAEAARVDERVAAGEDLPLAGTVFAVKDNVDVAGMPTTAACPGYERTVLRSATAVQRLVDAGAVVVGKTNLDQFATGLVGTRSPYGAVRDAERPDRISGGSSSGSAVAVALGVVDFALGTDTAGSGRVPAALQGVVGLKPTVGLVPVTGVVPACRSFDCVTAFTPDVALARRVLAVMAGPDPADPTSRPRPASAPLAAPAAVRVGVVAATALPQLSPAARAAYAAAVTRALAAGAVAVPVDPEPFLAAGRLLYGGAFVAERYAAVGEALESQVAGLDPVVAGIVGAARDVTAARYVRDRERLDALRAETAAVFAGIDVLLLPTTTGHPLVADVAADPVGVNAALGTFTTFTNLLDLAAVAVPAGRADGGHVGVTVMAPAFGDHVAADVAERIALGGVAALRPADPAAPQAATGDGLPLFVVGAHLRGQPLEHELAGAGARWLGPVATAARYELHALETVPPKPGLRRVRSGGAQVPGELWEVPAARLGAFLAALPPPMALGPVLLADGRRVTGFLAEPLAFEDAVDITAAGGWRAHLRGDGPPVIPRG</sequence>
<evidence type="ECO:0000259" key="1">
    <source>
        <dbReference type="Pfam" id="PF01425"/>
    </source>
</evidence>
<dbReference type="Pfam" id="PF21986">
    <property type="entry name" value="AH_C"/>
    <property type="match status" value="1"/>
</dbReference>
<dbReference type="InterPro" id="IPR014085">
    <property type="entry name" value="Allophanate_hydrolase"/>
</dbReference>
<name>A0A2S6ISR0_9ACTN</name>
<keyword evidence="4" id="KW-1185">Reference proteome</keyword>
<dbReference type="Pfam" id="PF01425">
    <property type="entry name" value="Amidase"/>
    <property type="match status" value="1"/>
</dbReference>
<evidence type="ECO:0000313" key="4">
    <source>
        <dbReference type="Proteomes" id="UP000239485"/>
    </source>
</evidence>
<dbReference type="InterPro" id="IPR023631">
    <property type="entry name" value="Amidase_dom"/>
</dbReference>
<dbReference type="InterPro" id="IPR036928">
    <property type="entry name" value="AS_sf"/>
</dbReference>
<dbReference type="Gene3D" id="1.20.58.1700">
    <property type="match status" value="1"/>
</dbReference>
<reference evidence="3 4" key="1">
    <citation type="submission" date="2018-02" db="EMBL/GenBank/DDBJ databases">
        <title>Genomic Encyclopedia of Archaeal and Bacterial Type Strains, Phase II (KMG-II): from individual species to whole genera.</title>
        <authorList>
            <person name="Goeker M."/>
        </authorList>
    </citation>
    <scope>NUCLEOTIDE SEQUENCE [LARGE SCALE GENOMIC DNA]</scope>
    <source>
        <strain evidence="3 4">DSM 22857</strain>
    </source>
</reference>
<keyword evidence="3" id="KW-0378">Hydrolase</keyword>
<dbReference type="AlphaFoldDB" id="A0A2S6ISR0"/>
<protein>
    <submittedName>
        <fullName evidence="3">Allophanate hydrolase</fullName>
    </submittedName>
</protein>